<reference evidence="1 2" key="1">
    <citation type="submission" date="2019-06" db="EMBL/GenBank/DDBJ databases">
        <title>Paenimaribius caenipelagi gen. nov., sp. nov., isolated from a tidal flat.</title>
        <authorList>
            <person name="Yoon J.-H."/>
        </authorList>
    </citation>
    <scope>NUCLEOTIDE SEQUENCE [LARGE SCALE GENOMIC DNA]</scope>
    <source>
        <strain evidence="1 2">JBTF-M29</strain>
    </source>
</reference>
<gene>
    <name evidence="1" type="ORF">FEV53_13450</name>
</gene>
<evidence type="ECO:0000313" key="1">
    <source>
        <dbReference type="EMBL" id="TRD16939.1"/>
    </source>
</evidence>
<proteinExistence type="predicted"/>
<dbReference type="EMBL" id="VFSV01000026">
    <property type="protein sequence ID" value="TRD16939.1"/>
    <property type="molecule type" value="Genomic_DNA"/>
</dbReference>
<dbReference type="RefSeq" id="WP_142835341.1">
    <property type="nucleotide sequence ID" value="NZ_VFSV01000026.1"/>
</dbReference>
<sequence>MDFDHTALPPVRPRHSGVPFHLGAPKTYRLIDRITGKFLHLSGAGLTGTSAYAWSGSRSQAETLEKRARARGEDWNFRLVARSAVEGAQ</sequence>
<dbReference type="AlphaFoldDB" id="A0A547PS20"/>
<keyword evidence="2" id="KW-1185">Reference proteome</keyword>
<dbReference type="Proteomes" id="UP000318590">
    <property type="component" value="Unassembled WGS sequence"/>
</dbReference>
<organism evidence="1 2">
    <name type="scientific">Palleronia caenipelagi</name>
    <dbReference type="NCBI Taxonomy" id="2489174"/>
    <lineage>
        <taxon>Bacteria</taxon>
        <taxon>Pseudomonadati</taxon>
        <taxon>Pseudomonadota</taxon>
        <taxon>Alphaproteobacteria</taxon>
        <taxon>Rhodobacterales</taxon>
        <taxon>Roseobacteraceae</taxon>
        <taxon>Palleronia</taxon>
    </lineage>
</organism>
<protein>
    <submittedName>
        <fullName evidence="1">Uncharacterized protein</fullName>
    </submittedName>
</protein>
<dbReference type="OrthoDB" id="7727240at2"/>
<comment type="caution">
    <text evidence="1">The sequence shown here is derived from an EMBL/GenBank/DDBJ whole genome shotgun (WGS) entry which is preliminary data.</text>
</comment>
<accession>A0A547PS20</accession>
<evidence type="ECO:0000313" key="2">
    <source>
        <dbReference type="Proteomes" id="UP000318590"/>
    </source>
</evidence>
<name>A0A547PS20_9RHOB</name>